<comment type="caution">
    <text evidence="1">The sequence shown here is derived from an EMBL/GenBank/DDBJ whole genome shotgun (WGS) entry which is preliminary data.</text>
</comment>
<dbReference type="Proteomes" id="UP001202134">
    <property type="component" value="Unassembled WGS sequence"/>
</dbReference>
<evidence type="ECO:0000313" key="2">
    <source>
        <dbReference type="Proteomes" id="UP001202134"/>
    </source>
</evidence>
<dbReference type="InterPro" id="IPR029058">
    <property type="entry name" value="AB_hydrolase_fold"/>
</dbReference>
<dbReference type="RefSeq" id="WP_248955409.1">
    <property type="nucleotide sequence ID" value="NZ_JAKIKU010000004.1"/>
</dbReference>
<protein>
    <recommendedName>
        <fullName evidence="3">Cytosolic protein</fullName>
    </recommendedName>
</protein>
<sequence length="303" mass="35040">MLTYHQSVRLQVDNVLVQYHIFDTDEPLMVTFPPSSNAMSQEQVDADQQAWSFQFFAKKKMNVISFNHIGGETHYFDSAKFAVFIDDLSDSLFPFPARIGYGCSKGGFAAAFHAKALKLDKALLLMPLSTYWQPNAPWDPKLSKHTELQVQDMSHIDASHCETPLTIIYDPLFIPDTLHKKRFKSCVASYRIPGVGHRIARALQHTGSLKETILEFREGEINAERFYRVARKRKQLSYYFRSIDKSSTQKMTPKRLGVIYLHRFYQYKSQSIDLDKLKSRLQQSIEKRINSFVVWCKGKALLQ</sequence>
<organism evidence="1 2">
    <name type="scientific">Shewanella electrodiphila</name>
    <dbReference type="NCBI Taxonomy" id="934143"/>
    <lineage>
        <taxon>Bacteria</taxon>
        <taxon>Pseudomonadati</taxon>
        <taxon>Pseudomonadota</taxon>
        <taxon>Gammaproteobacteria</taxon>
        <taxon>Alteromonadales</taxon>
        <taxon>Shewanellaceae</taxon>
        <taxon>Shewanella</taxon>
    </lineage>
</organism>
<evidence type="ECO:0000313" key="1">
    <source>
        <dbReference type="EMBL" id="MCL1045310.1"/>
    </source>
</evidence>
<reference evidence="1 2" key="1">
    <citation type="submission" date="2022-01" db="EMBL/GenBank/DDBJ databases">
        <title>Whole genome-based taxonomy of the Shewanellaceae.</title>
        <authorList>
            <person name="Martin-Rodriguez A.J."/>
        </authorList>
    </citation>
    <scope>NUCLEOTIDE SEQUENCE [LARGE SCALE GENOMIC DNA]</scope>
    <source>
        <strain evidence="1 2">DSM 24955</strain>
    </source>
</reference>
<gene>
    <name evidence="1" type="ORF">L2737_08225</name>
</gene>
<keyword evidence="2" id="KW-1185">Reference proteome</keyword>
<dbReference type="SUPFAM" id="SSF53474">
    <property type="entry name" value="alpha/beta-Hydrolases"/>
    <property type="match status" value="1"/>
</dbReference>
<name>A0ABT0KN72_9GAMM</name>
<dbReference type="EMBL" id="JAKIKU010000004">
    <property type="protein sequence ID" value="MCL1045310.1"/>
    <property type="molecule type" value="Genomic_DNA"/>
</dbReference>
<accession>A0ABT0KN72</accession>
<evidence type="ECO:0008006" key="3">
    <source>
        <dbReference type="Google" id="ProtNLM"/>
    </source>
</evidence>
<proteinExistence type="predicted"/>